<accession>A0ABW3LV49</accession>
<organism evidence="2 3">
    <name type="scientific">Pseudoxanthomonas kaohsiungensis</name>
    <dbReference type="NCBI Taxonomy" id="283923"/>
    <lineage>
        <taxon>Bacteria</taxon>
        <taxon>Pseudomonadati</taxon>
        <taxon>Pseudomonadota</taxon>
        <taxon>Gammaproteobacteria</taxon>
        <taxon>Lysobacterales</taxon>
        <taxon>Lysobacteraceae</taxon>
        <taxon>Pseudoxanthomonas</taxon>
    </lineage>
</organism>
<evidence type="ECO:0000313" key="2">
    <source>
        <dbReference type="EMBL" id="MFD1042301.1"/>
    </source>
</evidence>
<dbReference type="EMBL" id="JBHTKN010000004">
    <property type="protein sequence ID" value="MFD1042301.1"/>
    <property type="molecule type" value="Genomic_DNA"/>
</dbReference>
<name>A0ABW3LV49_9GAMM</name>
<keyword evidence="1" id="KW-0732">Signal</keyword>
<dbReference type="RefSeq" id="WP_162378366.1">
    <property type="nucleotide sequence ID" value="NZ_JBHTKN010000004.1"/>
</dbReference>
<feature type="chain" id="PRO_5046675744" evidence="1">
    <location>
        <begin position="21"/>
        <end position="142"/>
    </location>
</feature>
<keyword evidence="3" id="KW-1185">Reference proteome</keyword>
<dbReference type="PROSITE" id="PS51257">
    <property type="entry name" value="PROKAR_LIPOPROTEIN"/>
    <property type="match status" value="1"/>
</dbReference>
<evidence type="ECO:0000313" key="3">
    <source>
        <dbReference type="Proteomes" id="UP001597033"/>
    </source>
</evidence>
<sequence>MKLLKSAIIYSLAVILCACASSSVLVGTAREPIDEDQVRVLIEPPAKYETVALLEASDLGANGFSAQSRMNKVIGRLKAEAAELGANAILLQGFDSQVIGAMGSGYANTQLSGNSAYTTGTGYTGVQTSKVGKAIAIHIPAE</sequence>
<proteinExistence type="predicted"/>
<gene>
    <name evidence="2" type="ORF">ACFQ2N_08065</name>
</gene>
<dbReference type="Proteomes" id="UP001597033">
    <property type="component" value="Unassembled WGS sequence"/>
</dbReference>
<reference evidence="3" key="1">
    <citation type="journal article" date="2019" name="Int. J. Syst. Evol. Microbiol.">
        <title>The Global Catalogue of Microorganisms (GCM) 10K type strain sequencing project: providing services to taxonomists for standard genome sequencing and annotation.</title>
        <authorList>
            <consortium name="The Broad Institute Genomics Platform"/>
            <consortium name="The Broad Institute Genome Sequencing Center for Infectious Disease"/>
            <person name="Wu L."/>
            <person name="Ma J."/>
        </authorList>
    </citation>
    <scope>NUCLEOTIDE SEQUENCE [LARGE SCALE GENOMIC DNA]</scope>
    <source>
        <strain evidence="3">CCUG 55854</strain>
    </source>
</reference>
<feature type="signal peptide" evidence="1">
    <location>
        <begin position="1"/>
        <end position="20"/>
    </location>
</feature>
<protein>
    <submittedName>
        <fullName evidence="2">YbjQ family protein</fullName>
    </submittedName>
</protein>
<comment type="caution">
    <text evidence="2">The sequence shown here is derived from an EMBL/GenBank/DDBJ whole genome shotgun (WGS) entry which is preliminary data.</text>
</comment>
<evidence type="ECO:0000256" key="1">
    <source>
        <dbReference type="SAM" id="SignalP"/>
    </source>
</evidence>